<feature type="compositionally biased region" description="Low complexity" evidence="1">
    <location>
        <begin position="154"/>
        <end position="190"/>
    </location>
</feature>
<evidence type="ECO:0000313" key="3">
    <source>
        <dbReference type="Proteomes" id="UP000472241"/>
    </source>
</evidence>
<name>A0A667HCI7_LYNCA</name>
<sequence length="302" mass="31187">MLPQNKDEADMALAPVQGHRVPWGGGGMRGKPEGPCRVHGPGSPGPGPSGPSGAPPHCTRPAATAFTAPVARHNWPGPSCRISYMPGVSQAPQPHVPHPQVQDRTPAACLPPTTALCAGPGIWTTPPRHWLRPLPASGPGQGLAPVARKKARGSRSTGQGRSGPWVSNPGVPGPSSSRTGGSGTGRSSPGPTLPHQEPQIYHSMLFRAFTTGTKTGHCLPEAQAVLCPKESCLFRAHSPKVATLVPETRRLPGVPPLNPTAPTRLQNSGSPRDSLKGWLAGGQVCSPALNPGSPLWSLLSPG</sequence>
<dbReference type="PANTHER" id="PTHR22235">
    <property type="entry name" value="PROLINE-RICH PROTEIN 30"/>
    <property type="match status" value="1"/>
</dbReference>
<dbReference type="InterPro" id="IPR031461">
    <property type="entry name" value="DUF4679"/>
</dbReference>
<reference evidence="2" key="1">
    <citation type="submission" date="2025-08" db="UniProtKB">
        <authorList>
            <consortium name="Ensembl"/>
        </authorList>
    </citation>
    <scope>IDENTIFICATION</scope>
</reference>
<organism evidence="2 3">
    <name type="scientific">Lynx canadensis</name>
    <name type="common">Canada lynx</name>
    <name type="synonym">Felis canadensis</name>
    <dbReference type="NCBI Taxonomy" id="61383"/>
    <lineage>
        <taxon>Eukaryota</taxon>
        <taxon>Metazoa</taxon>
        <taxon>Chordata</taxon>
        <taxon>Craniata</taxon>
        <taxon>Vertebrata</taxon>
        <taxon>Euteleostomi</taxon>
        <taxon>Mammalia</taxon>
        <taxon>Eutheria</taxon>
        <taxon>Laurasiatheria</taxon>
        <taxon>Carnivora</taxon>
        <taxon>Feliformia</taxon>
        <taxon>Felidae</taxon>
        <taxon>Felinae</taxon>
        <taxon>Lynx</taxon>
    </lineage>
</organism>
<reference evidence="2" key="2">
    <citation type="submission" date="2025-09" db="UniProtKB">
        <authorList>
            <consortium name="Ensembl"/>
        </authorList>
    </citation>
    <scope>IDENTIFICATION</scope>
</reference>
<evidence type="ECO:0000256" key="1">
    <source>
        <dbReference type="SAM" id="MobiDB-lite"/>
    </source>
</evidence>
<feature type="compositionally biased region" description="Polar residues" evidence="1">
    <location>
        <begin position="260"/>
        <end position="271"/>
    </location>
</feature>
<dbReference type="AlphaFoldDB" id="A0A667HCI7"/>
<dbReference type="PANTHER" id="PTHR22235:SF2">
    <property type="entry name" value="PROLINE-RICH PROTEIN 30"/>
    <property type="match status" value="1"/>
</dbReference>
<feature type="region of interest" description="Disordered" evidence="1">
    <location>
        <begin position="128"/>
        <end position="197"/>
    </location>
</feature>
<feature type="region of interest" description="Disordered" evidence="1">
    <location>
        <begin position="249"/>
        <end position="272"/>
    </location>
</feature>
<proteinExistence type="predicted"/>
<gene>
    <name evidence="2" type="primary">PRR30</name>
</gene>
<protein>
    <submittedName>
        <fullName evidence="2">Uncharacterized protein</fullName>
    </submittedName>
</protein>
<dbReference type="Ensembl" id="ENSLCNT00005010040.1">
    <property type="protein sequence ID" value="ENSLCNP00005008940.1"/>
    <property type="gene ID" value="ENSLCNG00005005865.1"/>
</dbReference>
<accession>A0A667HCI7</accession>
<feature type="region of interest" description="Disordered" evidence="1">
    <location>
        <begin position="1"/>
        <end position="60"/>
    </location>
</feature>
<evidence type="ECO:0000313" key="2">
    <source>
        <dbReference type="Ensembl" id="ENSLCNP00005008940.1"/>
    </source>
</evidence>
<dbReference type="Proteomes" id="UP000472241">
    <property type="component" value="Unplaced"/>
</dbReference>
<keyword evidence="3" id="KW-1185">Reference proteome</keyword>